<dbReference type="eggNOG" id="KOG2712">
    <property type="taxonomic scope" value="Eukaryota"/>
</dbReference>
<reference evidence="10" key="1">
    <citation type="journal article" date="2013" name="Science">
        <title>The Amborella genome and the evolution of flowering plants.</title>
        <authorList>
            <consortium name="Amborella Genome Project"/>
        </authorList>
    </citation>
    <scope>NUCLEOTIDE SEQUENCE [LARGE SCALE GENOMIC DNA]</scope>
</reference>
<dbReference type="InterPro" id="IPR045125">
    <property type="entry name" value="Sub1/Tcp4-like"/>
</dbReference>
<feature type="region of interest" description="Disordered" evidence="7">
    <location>
        <begin position="63"/>
        <end position="90"/>
    </location>
</feature>
<dbReference type="Gene3D" id="2.30.31.10">
    <property type="entry name" value="Transcriptional Coactivator Pc4, Chain A"/>
    <property type="match status" value="1"/>
</dbReference>
<gene>
    <name evidence="9" type="ORF">AMTR_s00021p00230560</name>
</gene>
<dbReference type="PIRSF" id="PIRSF038156">
    <property type="entry name" value="RNA_pol_II_KELP"/>
    <property type="match status" value="1"/>
</dbReference>
<evidence type="ECO:0000313" key="10">
    <source>
        <dbReference type="Proteomes" id="UP000017836"/>
    </source>
</evidence>
<dbReference type="GO" id="GO:0003713">
    <property type="term" value="F:transcription coactivator activity"/>
    <property type="evidence" value="ECO:0000318"/>
    <property type="project" value="GO_Central"/>
</dbReference>
<dbReference type="EMBL" id="KI392560">
    <property type="protein sequence ID" value="ERN14086.1"/>
    <property type="molecule type" value="Genomic_DNA"/>
</dbReference>
<keyword evidence="10" id="KW-1185">Reference proteome</keyword>
<dbReference type="InterPro" id="IPR017415">
    <property type="entry name" value="KELP"/>
</dbReference>
<proteinExistence type="inferred from homology"/>
<comment type="similarity">
    <text evidence="2">Belongs to the transcriptional coactivator PC4 family.</text>
</comment>
<dbReference type="Pfam" id="PF08766">
    <property type="entry name" value="DEK_C"/>
    <property type="match status" value="1"/>
</dbReference>
<dbReference type="KEGG" id="atr:18442337"/>
<evidence type="ECO:0000256" key="2">
    <source>
        <dbReference type="ARBA" id="ARBA00009001"/>
    </source>
</evidence>
<protein>
    <recommendedName>
        <fullName evidence="8">DEK-C domain-containing protein</fullName>
    </recommendedName>
</protein>
<evidence type="ECO:0000256" key="3">
    <source>
        <dbReference type="ARBA" id="ARBA00023015"/>
    </source>
</evidence>
<evidence type="ECO:0000256" key="1">
    <source>
        <dbReference type="ARBA" id="ARBA00004123"/>
    </source>
</evidence>
<dbReference type="GO" id="GO:0046982">
    <property type="term" value="F:protein heterodimerization activity"/>
    <property type="evidence" value="ECO:0007669"/>
    <property type="project" value="EnsemblPlants"/>
</dbReference>
<accession>W1Q0S0</accession>
<evidence type="ECO:0000256" key="7">
    <source>
        <dbReference type="SAM" id="MobiDB-lite"/>
    </source>
</evidence>
<dbReference type="OMA" id="DEMTEYK"/>
<dbReference type="OrthoDB" id="2505440at2759"/>
<dbReference type="GO" id="GO:0003677">
    <property type="term" value="F:DNA binding"/>
    <property type="evidence" value="ECO:0007669"/>
    <property type="project" value="UniProtKB-KW"/>
</dbReference>
<dbReference type="SUPFAM" id="SSF109715">
    <property type="entry name" value="DEK C-terminal domain"/>
    <property type="match status" value="1"/>
</dbReference>
<evidence type="ECO:0000256" key="4">
    <source>
        <dbReference type="ARBA" id="ARBA00023125"/>
    </source>
</evidence>
<dbReference type="STRING" id="13333.W1Q0S0"/>
<dbReference type="Gramene" id="ERN14086">
    <property type="protein sequence ID" value="ERN14086"/>
    <property type="gene ID" value="AMTR_s00021p00230560"/>
</dbReference>
<organism evidence="9 10">
    <name type="scientific">Amborella trichopoda</name>
    <dbReference type="NCBI Taxonomy" id="13333"/>
    <lineage>
        <taxon>Eukaryota</taxon>
        <taxon>Viridiplantae</taxon>
        <taxon>Streptophyta</taxon>
        <taxon>Embryophyta</taxon>
        <taxon>Tracheophyta</taxon>
        <taxon>Spermatophyta</taxon>
        <taxon>Magnoliopsida</taxon>
        <taxon>Amborellales</taxon>
        <taxon>Amborellaceae</taxon>
        <taxon>Amborella</taxon>
    </lineage>
</organism>
<name>W1Q0S0_AMBTC</name>
<dbReference type="GO" id="GO:0005737">
    <property type="term" value="C:cytoplasm"/>
    <property type="evidence" value="ECO:0007669"/>
    <property type="project" value="EnsemblPlants"/>
</dbReference>
<dbReference type="FunFam" id="2.30.31.10:FF:000004">
    <property type="entry name" value="RNA polymerase II transcriptional coactivator KELP"/>
    <property type="match status" value="1"/>
</dbReference>
<dbReference type="HOGENOM" id="CLU_094761_0_0_1"/>
<sequence length="161" mass="18318">MDLETQKKIEETVAEVLRDADMAEITEFKVRKLAGEKLGMDLSGNPYKKVVKNVVLSFIASKREAQQEEDERDSKTESCASNREFDANGDPIICRLSNKRKVTIQDFRGKTLVSIREYYEKDGKELPSSKGISLSTEQWEAFRNAVPAIEEAIEKLQSRLN</sequence>
<dbReference type="InterPro" id="IPR014876">
    <property type="entry name" value="DEK_C"/>
</dbReference>
<keyword evidence="5" id="KW-0804">Transcription</keyword>
<dbReference type="GO" id="GO:0060261">
    <property type="term" value="P:positive regulation of transcription initiation by RNA polymerase II"/>
    <property type="evidence" value="ECO:0007669"/>
    <property type="project" value="InterPro"/>
</dbReference>
<evidence type="ECO:0000259" key="8">
    <source>
        <dbReference type="PROSITE" id="PS51998"/>
    </source>
</evidence>
<feature type="domain" description="DEK-C" evidence="8">
    <location>
        <begin position="3"/>
        <end position="60"/>
    </location>
</feature>
<dbReference type="Pfam" id="PF02229">
    <property type="entry name" value="PC4"/>
    <property type="match status" value="1"/>
</dbReference>
<dbReference type="SUPFAM" id="SSF54447">
    <property type="entry name" value="ssDNA-binding transcriptional regulator domain"/>
    <property type="match status" value="1"/>
</dbReference>
<dbReference type="PROSITE" id="PS51998">
    <property type="entry name" value="DEK_C"/>
    <property type="match status" value="1"/>
</dbReference>
<keyword evidence="3" id="KW-0805">Transcription regulation</keyword>
<dbReference type="Proteomes" id="UP000017836">
    <property type="component" value="Unassembled WGS sequence"/>
</dbReference>
<feature type="compositionally biased region" description="Basic and acidic residues" evidence="7">
    <location>
        <begin position="63"/>
        <end position="76"/>
    </location>
</feature>
<dbReference type="AlphaFoldDB" id="W1Q0S0"/>
<dbReference type="GO" id="GO:0005634">
    <property type="term" value="C:nucleus"/>
    <property type="evidence" value="ECO:0000318"/>
    <property type="project" value="GO_Central"/>
</dbReference>
<dbReference type="PANTHER" id="PTHR13215">
    <property type="entry name" value="RNA POLYMERASE II TRANSCRIPTIONAL COACTIVATOR"/>
    <property type="match status" value="1"/>
</dbReference>
<keyword evidence="4" id="KW-0238">DNA-binding</keyword>
<dbReference type="GO" id="GO:0005667">
    <property type="term" value="C:transcription regulator complex"/>
    <property type="evidence" value="ECO:0000318"/>
    <property type="project" value="GO_Central"/>
</dbReference>
<evidence type="ECO:0000256" key="5">
    <source>
        <dbReference type="ARBA" id="ARBA00023163"/>
    </source>
</evidence>
<comment type="subcellular location">
    <subcellularLocation>
        <location evidence="1">Nucleus</location>
    </subcellularLocation>
</comment>
<evidence type="ECO:0000256" key="6">
    <source>
        <dbReference type="ARBA" id="ARBA00023242"/>
    </source>
</evidence>
<keyword evidence="6" id="KW-0539">Nucleus</keyword>
<dbReference type="InterPro" id="IPR009044">
    <property type="entry name" value="ssDNA-bd_transcriptional_reg"/>
</dbReference>
<dbReference type="InterPro" id="IPR003173">
    <property type="entry name" value="PC4_C"/>
</dbReference>
<evidence type="ECO:0000313" key="9">
    <source>
        <dbReference type="EMBL" id="ERN14086.1"/>
    </source>
</evidence>